<name>A0A662ZGN1_9GAMM</name>
<dbReference type="GO" id="GO:0006308">
    <property type="term" value="P:DNA catabolic process"/>
    <property type="evidence" value="ECO:0007669"/>
    <property type="project" value="UniProtKB-UniRule"/>
</dbReference>
<dbReference type="AlphaFoldDB" id="A0A662ZGN1"/>
<comment type="catalytic activity">
    <reaction evidence="6">
        <text>Exonucleolytic cleavage in either 5'- to 3'- or 3'- to 5'-direction to yield nucleoside 5'-phosphates.</text>
        <dbReference type="EC" id="3.1.11.6"/>
    </reaction>
</comment>
<keyword evidence="3 6" id="KW-0540">Nuclease</keyword>
<dbReference type="InterPro" id="IPR037004">
    <property type="entry name" value="Exonuc_VII_ssu_sf"/>
</dbReference>
<dbReference type="HAMAP" id="MF_00337">
    <property type="entry name" value="Exonuc_7_S"/>
    <property type="match status" value="1"/>
</dbReference>
<dbReference type="EC" id="3.1.11.6" evidence="6"/>
<evidence type="ECO:0000256" key="5">
    <source>
        <dbReference type="ARBA" id="ARBA00022839"/>
    </source>
</evidence>
<organism evidence="7 8">
    <name type="scientific">Ruminobacter amylophilus</name>
    <dbReference type="NCBI Taxonomy" id="867"/>
    <lineage>
        <taxon>Bacteria</taxon>
        <taxon>Pseudomonadati</taxon>
        <taxon>Pseudomonadota</taxon>
        <taxon>Gammaproteobacteria</taxon>
        <taxon>Aeromonadales</taxon>
        <taxon>Succinivibrionaceae</taxon>
        <taxon>Ruminobacter</taxon>
    </lineage>
</organism>
<dbReference type="PANTHER" id="PTHR34137">
    <property type="entry name" value="EXODEOXYRIBONUCLEASE 7 SMALL SUBUNIT"/>
    <property type="match status" value="1"/>
</dbReference>
<dbReference type="EMBL" id="FOXF01000008">
    <property type="protein sequence ID" value="SFP19543.1"/>
    <property type="molecule type" value="Genomic_DNA"/>
</dbReference>
<dbReference type="Pfam" id="PF02609">
    <property type="entry name" value="Exonuc_VII_S"/>
    <property type="match status" value="1"/>
</dbReference>
<dbReference type="Proteomes" id="UP000243745">
    <property type="component" value="Unassembled WGS sequence"/>
</dbReference>
<dbReference type="OrthoDB" id="9801128at2"/>
<dbReference type="PIRSF" id="PIRSF006488">
    <property type="entry name" value="Exonuc_VII_S"/>
    <property type="match status" value="1"/>
</dbReference>
<dbReference type="Gene3D" id="1.10.287.1040">
    <property type="entry name" value="Exonuclease VII, small subunit"/>
    <property type="match status" value="1"/>
</dbReference>
<dbReference type="GO" id="GO:0005829">
    <property type="term" value="C:cytosol"/>
    <property type="evidence" value="ECO:0007669"/>
    <property type="project" value="TreeGrafter"/>
</dbReference>
<dbReference type="SUPFAM" id="SSF116842">
    <property type="entry name" value="XseB-like"/>
    <property type="match status" value="1"/>
</dbReference>
<keyword evidence="2 6" id="KW-0963">Cytoplasm</keyword>
<keyword evidence="8" id="KW-1185">Reference proteome</keyword>
<gene>
    <name evidence="6" type="primary">xseB</name>
    <name evidence="7" type="ORF">SAMN02910344_00697</name>
</gene>
<evidence type="ECO:0000313" key="8">
    <source>
        <dbReference type="Proteomes" id="UP000243745"/>
    </source>
</evidence>
<keyword evidence="4 6" id="KW-0378">Hydrolase</keyword>
<evidence type="ECO:0000256" key="4">
    <source>
        <dbReference type="ARBA" id="ARBA00022801"/>
    </source>
</evidence>
<dbReference type="GO" id="GO:0008855">
    <property type="term" value="F:exodeoxyribonuclease VII activity"/>
    <property type="evidence" value="ECO:0007669"/>
    <property type="project" value="UniProtKB-UniRule"/>
</dbReference>
<comment type="similarity">
    <text evidence="1 6">Belongs to the XseB family.</text>
</comment>
<dbReference type="PANTHER" id="PTHR34137:SF1">
    <property type="entry name" value="EXODEOXYRIBONUCLEASE 7 SMALL SUBUNIT"/>
    <property type="match status" value="1"/>
</dbReference>
<reference evidence="7 8" key="1">
    <citation type="submission" date="2016-10" db="EMBL/GenBank/DDBJ databases">
        <authorList>
            <person name="Varghese N."/>
            <person name="Submissions S."/>
        </authorList>
    </citation>
    <scope>NUCLEOTIDE SEQUENCE [LARGE SCALE GENOMIC DNA]</scope>
    <source>
        <strain evidence="7 8">DSM 1361</strain>
    </source>
</reference>
<keyword evidence="5 6" id="KW-0269">Exonuclease</keyword>
<evidence type="ECO:0000256" key="3">
    <source>
        <dbReference type="ARBA" id="ARBA00022722"/>
    </source>
</evidence>
<dbReference type="RefSeq" id="WP_031578787.1">
    <property type="nucleotide sequence ID" value="NZ_FOXF01000008.1"/>
</dbReference>
<evidence type="ECO:0000256" key="1">
    <source>
        <dbReference type="ARBA" id="ARBA00009998"/>
    </source>
</evidence>
<sequence length="83" mass="9034">MDNPQTLEQMLEQIDELVKKMESGKLPLSEHLSLFEQGVGLIKDCEKALKDAEGKVKILTDSQSLANGTKTGDDVVSDFNAGI</sequence>
<dbReference type="GO" id="GO:0009318">
    <property type="term" value="C:exodeoxyribonuclease VII complex"/>
    <property type="evidence" value="ECO:0007669"/>
    <property type="project" value="UniProtKB-UniRule"/>
</dbReference>
<comment type="subunit">
    <text evidence="6">Heterooligomer composed of large and small subunits.</text>
</comment>
<dbReference type="NCBIfam" id="NF002140">
    <property type="entry name" value="PRK00977.1-4"/>
    <property type="match status" value="1"/>
</dbReference>
<dbReference type="InterPro" id="IPR003761">
    <property type="entry name" value="Exonuc_VII_S"/>
</dbReference>
<evidence type="ECO:0000313" key="7">
    <source>
        <dbReference type="EMBL" id="SFP19543.1"/>
    </source>
</evidence>
<evidence type="ECO:0000256" key="6">
    <source>
        <dbReference type="HAMAP-Rule" id="MF_00337"/>
    </source>
</evidence>
<comment type="function">
    <text evidence="6">Bidirectionally degrades single-stranded DNA into large acid-insoluble oligonucleotides, which are then degraded further into small acid-soluble oligonucleotides.</text>
</comment>
<evidence type="ECO:0000256" key="2">
    <source>
        <dbReference type="ARBA" id="ARBA00022490"/>
    </source>
</evidence>
<dbReference type="NCBIfam" id="TIGR01280">
    <property type="entry name" value="xseB"/>
    <property type="match status" value="1"/>
</dbReference>
<protein>
    <recommendedName>
        <fullName evidence="6">Exodeoxyribonuclease 7 small subunit</fullName>
        <ecNumber evidence="6">3.1.11.6</ecNumber>
    </recommendedName>
    <alternativeName>
        <fullName evidence="6">Exodeoxyribonuclease VII small subunit</fullName>
        <shortName evidence="6">Exonuclease VII small subunit</shortName>
    </alternativeName>
</protein>
<proteinExistence type="inferred from homology"/>
<accession>A0A662ZGN1</accession>
<comment type="subcellular location">
    <subcellularLocation>
        <location evidence="6">Cytoplasm</location>
    </subcellularLocation>
</comment>